<evidence type="ECO:0000256" key="1">
    <source>
        <dbReference type="ARBA" id="ARBA00022676"/>
    </source>
</evidence>
<dbReference type="Gene3D" id="3.90.550.10">
    <property type="entry name" value="Spore Coat Polysaccharide Biosynthesis Protein SpsA, Chain A"/>
    <property type="match status" value="1"/>
</dbReference>
<dbReference type="GO" id="GO:0016757">
    <property type="term" value="F:glycosyltransferase activity"/>
    <property type="evidence" value="ECO:0007669"/>
    <property type="project" value="UniProtKB-KW"/>
</dbReference>
<feature type="domain" description="Glycosyltransferase 2-like" evidence="3">
    <location>
        <begin position="6"/>
        <end position="161"/>
    </location>
</feature>
<dbReference type="Proteomes" id="UP001529343">
    <property type="component" value="Unassembled WGS sequence"/>
</dbReference>
<keyword evidence="1 4" id="KW-0328">Glycosyltransferase</keyword>
<dbReference type="CDD" id="cd00761">
    <property type="entry name" value="Glyco_tranf_GTA_type"/>
    <property type="match status" value="1"/>
</dbReference>
<evidence type="ECO:0000259" key="3">
    <source>
        <dbReference type="Pfam" id="PF00535"/>
    </source>
</evidence>
<dbReference type="Pfam" id="PF00535">
    <property type="entry name" value="Glycos_transf_2"/>
    <property type="match status" value="1"/>
</dbReference>
<keyword evidence="5" id="KW-1185">Reference proteome</keyword>
<reference evidence="5" key="1">
    <citation type="submission" date="2023-06" db="EMBL/GenBank/DDBJ databases">
        <title>Identification and characterization of horizontal gene transfer across gut microbiota members of farm animals based on homology search.</title>
        <authorList>
            <person name="Zeman M."/>
            <person name="Kubasova T."/>
            <person name="Jahodarova E."/>
            <person name="Nykrynova M."/>
            <person name="Rychlik I."/>
        </authorList>
    </citation>
    <scope>NUCLEOTIDE SEQUENCE [LARGE SCALE GENOMIC DNA]</scope>
    <source>
        <strain evidence="5">161_Gplus</strain>
    </source>
</reference>
<dbReference type="EC" id="2.4.-.-" evidence="4"/>
<name>A0ABT7UZV6_9LACO</name>
<sequence>MENLISIIIPIYNVENYLDQCIMSILRQSYRNYEIILVDDGSTDKSGKICDKYASNFNTVKVFHKENGGLVSAWKMGVEKSSKESSQLMFVDPDDWITPNYLEEMYKAYLRTHAEIVVSSVTKFTSGKYNRVRFFIPNGLYTLKNDDDKFYAHFLSNGGFFTRGIPINRWGKLISKKLVLDNMHYVDKNVSFGEDLNLIFPLILDANSISINNEENFTYFYRVRKDSMLREYDSNMWNSVQKVYSTLTMLSRNRNSDQILSQVSSDYIGAIILCYKNNLQYSGKIGTALSFIDALNKDVLFNEVIHKINIKEYGFLDRWVIKGITTSSNLVKISSYILLKQLKIIRNFCRERI</sequence>
<protein>
    <submittedName>
        <fullName evidence="4">Glycosyltransferase family 2 protein</fullName>
        <ecNumber evidence="4">2.4.-.-</ecNumber>
    </submittedName>
</protein>
<dbReference type="PANTHER" id="PTHR22916">
    <property type="entry name" value="GLYCOSYLTRANSFERASE"/>
    <property type="match status" value="1"/>
</dbReference>
<proteinExistence type="predicted"/>
<dbReference type="SUPFAM" id="SSF53448">
    <property type="entry name" value="Nucleotide-diphospho-sugar transferases"/>
    <property type="match status" value="1"/>
</dbReference>
<dbReference type="PANTHER" id="PTHR22916:SF51">
    <property type="entry name" value="GLYCOSYLTRANSFERASE EPSH-RELATED"/>
    <property type="match status" value="1"/>
</dbReference>
<dbReference type="EMBL" id="JAUDDW010000046">
    <property type="protein sequence ID" value="MDM8267240.1"/>
    <property type="molecule type" value="Genomic_DNA"/>
</dbReference>
<comment type="caution">
    <text evidence="4">The sequence shown here is derived from an EMBL/GenBank/DDBJ whole genome shotgun (WGS) entry which is preliminary data.</text>
</comment>
<evidence type="ECO:0000313" key="4">
    <source>
        <dbReference type="EMBL" id="MDM8267240.1"/>
    </source>
</evidence>
<dbReference type="InterPro" id="IPR029044">
    <property type="entry name" value="Nucleotide-diphossugar_trans"/>
</dbReference>
<evidence type="ECO:0000256" key="2">
    <source>
        <dbReference type="ARBA" id="ARBA00022679"/>
    </source>
</evidence>
<dbReference type="RefSeq" id="WP_289586601.1">
    <property type="nucleotide sequence ID" value="NZ_JAUDDW010000046.1"/>
</dbReference>
<gene>
    <name evidence="4" type="ORF">QUW44_08910</name>
</gene>
<dbReference type="InterPro" id="IPR001173">
    <property type="entry name" value="Glyco_trans_2-like"/>
</dbReference>
<keyword evidence="2 4" id="KW-0808">Transferase</keyword>
<accession>A0ABT7UZV6</accession>
<organism evidence="4 5">
    <name type="scientific">Limosilactobacillus pontis</name>
    <dbReference type="NCBI Taxonomy" id="35787"/>
    <lineage>
        <taxon>Bacteria</taxon>
        <taxon>Bacillati</taxon>
        <taxon>Bacillota</taxon>
        <taxon>Bacilli</taxon>
        <taxon>Lactobacillales</taxon>
        <taxon>Lactobacillaceae</taxon>
        <taxon>Limosilactobacillus</taxon>
    </lineage>
</organism>
<evidence type="ECO:0000313" key="5">
    <source>
        <dbReference type="Proteomes" id="UP001529343"/>
    </source>
</evidence>